<dbReference type="InterPro" id="IPR025340">
    <property type="entry name" value="DUF4246"/>
</dbReference>
<keyword evidence="5" id="KW-1185">Reference proteome</keyword>
<dbReference type="Proteomes" id="UP001218218">
    <property type="component" value="Unassembled WGS sequence"/>
</dbReference>
<feature type="domain" description="DUF4246" evidence="3">
    <location>
        <begin position="32"/>
        <end position="86"/>
    </location>
</feature>
<evidence type="ECO:0000259" key="3">
    <source>
        <dbReference type="Pfam" id="PF21666"/>
    </source>
</evidence>
<dbReference type="Pfam" id="PF21666">
    <property type="entry name" value="DUF4246_N"/>
    <property type="match status" value="1"/>
</dbReference>
<evidence type="ECO:0000313" key="4">
    <source>
        <dbReference type="EMBL" id="KAJ7302337.1"/>
    </source>
</evidence>
<feature type="compositionally biased region" description="Acidic residues" evidence="1">
    <location>
        <begin position="133"/>
        <end position="163"/>
    </location>
</feature>
<feature type="region of interest" description="Disordered" evidence="1">
    <location>
        <begin position="94"/>
        <end position="163"/>
    </location>
</feature>
<dbReference type="Pfam" id="PF14033">
    <property type="entry name" value="DUF4246"/>
    <property type="match status" value="1"/>
</dbReference>
<dbReference type="PANTHER" id="PTHR33119:SF1">
    <property type="entry name" value="FE2OG DIOXYGENASE DOMAIN-CONTAINING PROTEIN"/>
    <property type="match status" value="1"/>
</dbReference>
<feature type="region of interest" description="Disordered" evidence="1">
    <location>
        <begin position="1"/>
        <end position="25"/>
    </location>
</feature>
<gene>
    <name evidence="4" type="ORF">DFH08DRAFT_927758</name>
</gene>
<proteinExistence type="predicted"/>
<dbReference type="InterPro" id="IPR049207">
    <property type="entry name" value="DUF4246_N"/>
</dbReference>
<evidence type="ECO:0000259" key="2">
    <source>
        <dbReference type="Pfam" id="PF14033"/>
    </source>
</evidence>
<accession>A0AAD6Z0K7</accession>
<feature type="domain" description="DUF4246" evidence="2">
    <location>
        <begin position="170"/>
        <end position="577"/>
    </location>
</feature>
<feature type="compositionally biased region" description="Low complexity" evidence="1">
    <location>
        <begin position="94"/>
        <end position="132"/>
    </location>
</feature>
<organism evidence="4 5">
    <name type="scientific">Mycena albidolilacea</name>
    <dbReference type="NCBI Taxonomy" id="1033008"/>
    <lineage>
        <taxon>Eukaryota</taxon>
        <taxon>Fungi</taxon>
        <taxon>Dikarya</taxon>
        <taxon>Basidiomycota</taxon>
        <taxon>Agaricomycotina</taxon>
        <taxon>Agaricomycetes</taxon>
        <taxon>Agaricomycetidae</taxon>
        <taxon>Agaricales</taxon>
        <taxon>Marasmiineae</taxon>
        <taxon>Mycenaceae</taxon>
        <taxon>Mycena</taxon>
    </lineage>
</organism>
<name>A0AAD6Z0K7_9AGAR</name>
<reference evidence="4" key="1">
    <citation type="submission" date="2023-03" db="EMBL/GenBank/DDBJ databases">
        <title>Massive genome expansion in bonnet fungi (Mycena s.s.) driven by repeated elements and novel gene families across ecological guilds.</title>
        <authorList>
            <consortium name="Lawrence Berkeley National Laboratory"/>
            <person name="Harder C.B."/>
            <person name="Miyauchi S."/>
            <person name="Viragh M."/>
            <person name="Kuo A."/>
            <person name="Thoen E."/>
            <person name="Andreopoulos B."/>
            <person name="Lu D."/>
            <person name="Skrede I."/>
            <person name="Drula E."/>
            <person name="Henrissat B."/>
            <person name="Morin E."/>
            <person name="Kohler A."/>
            <person name="Barry K."/>
            <person name="LaButti K."/>
            <person name="Morin E."/>
            <person name="Salamov A."/>
            <person name="Lipzen A."/>
            <person name="Mereny Z."/>
            <person name="Hegedus B."/>
            <person name="Baldrian P."/>
            <person name="Stursova M."/>
            <person name="Weitz H."/>
            <person name="Taylor A."/>
            <person name="Grigoriev I.V."/>
            <person name="Nagy L.G."/>
            <person name="Martin F."/>
            <person name="Kauserud H."/>
        </authorList>
    </citation>
    <scope>NUCLEOTIDE SEQUENCE</scope>
    <source>
        <strain evidence="4">CBHHK002</strain>
    </source>
</reference>
<sequence length="647" mass="72326">MSGAGSEEVKVDEVETPRWKGAALENKPSWVLPSPFKTSYNGEDWSPRPLTIFELTMYELSWTLRSKPNWQRKAADPEILRKWRQEALEQAGIAEASNESAAAPEDSVAAPKDSAAAPKDSAAAPKDSNAASDDSDGASDDSDGASDDSDDSDGSSDASEEEDLVVRLSEKMIDYVLAELDGYAKIADNERGIERACFEAIWYSDRLVATDMLERLKSAAKELEDVPDEQKDWHPGSNNQVLDLVHPSLWCVVYGRTHAYLPGKPRTAANFLPVRAPESEYRYDLLSQDFSWMPSDFTIDSNGSVKLVSSYINNLHPVLHRPLYGLIEEVLTAFVPLFERVLGDSNHENRRVPFSDKQRLGRIGCIWGPDGMPYPEEEPASDEDEDEFNEKFYAGISKILPDAGRYTTGRLEARFAPVSLRGRNIQCIIKLANIHLTPEEPGYEGGSWHVEGMINERIVASGIYYYDEENITESSLSFRVAVGEPEYHGQDDGDCTRMLYNMHRNSKLVQDLGAVQTKAGRALAWPNLFQHCVSPFELADPSKPGHRKILAIFLVDPTQDPIVSATDIPPQQADWAAAAFEEACQGPASVLGALPQELRDLVKDQFPETVMTRKEAEAYRLKLMKERTTSVKNHERDYVQRFNMCEH</sequence>
<evidence type="ECO:0000313" key="5">
    <source>
        <dbReference type="Proteomes" id="UP001218218"/>
    </source>
</evidence>
<protein>
    <submittedName>
        <fullName evidence="4">Uncharacterized protein</fullName>
    </submittedName>
</protein>
<dbReference type="EMBL" id="JARIHO010000117">
    <property type="protein sequence ID" value="KAJ7302337.1"/>
    <property type="molecule type" value="Genomic_DNA"/>
</dbReference>
<dbReference type="AlphaFoldDB" id="A0AAD6Z0K7"/>
<feature type="compositionally biased region" description="Basic and acidic residues" evidence="1">
    <location>
        <begin position="7"/>
        <end position="18"/>
    </location>
</feature>
<dbReference type="PANTHER" id="PTHR33119">
    <property type="entry name" value="IFI3P"/>
    <property type="match status" value="1"/>
</dbReference>
<dbReference type="InterPro" id="IPR049192">
    <property type="entry name" value="DUF4246_C"/>
</dbReference>
<evidence type="ECO:0000256" key="1">
    <source>
        <dbReference type="SAM" id="MobiDB-lite"/>
    </source>
</evidence>
<comment type="caution">
    <text evidence="4">The sequence shown here is derived from an EMBL/GenBank/DDBJ whole genome shotgun (WGS) entry which is preliminary data.</text>
</comment>